<evidence type="ECO:0000256" key="3">
    <source>
        <dbReference type="ARBA" id="ARBA00022840"/>
    </source>
</evidence>
<feature type="coiled-coil region" evidence="5">
    <location>
        <begin position="871"/>
        <end position="898"/>
    </location>
</feature>
<dbReference type="PROSITE" id="PS51192">
    <property type="entry name" value="HELICASE_ATP_BIND_1"/>
    <property type="match status" value="1"/>
</dbReference>
<evidence type="ECO:0000313" key="10">
    <source>
        <dbReference type="EMBL" id="KLU90044.1"/>
    </source>
</evidence>
<dbReference type="STRING" id="644358.A0A0C4E8U1"/>
<feature type="region of interest" description="Disordered" evidence="6">
    <location>
        <begin position="1179"/>
        <end position="1207"/>
    </location>
</feature>
<dbReference type="InterPro" id="IPR059033">
    <property type="entry name" value="C144_05_dom"/>
</dbReference>
<sequence length="1500" mass="169682">MPLGSAGHPVFNSSHWVQVDLDQRQCCSHWELTRGHLIEVGDGFTEEAVAFIDDLLEEQPVARPAKRQRVQAPIEVYNDELVISKRWAAAESSAPSRRLTRPNVGASLHFNHAAATGRPGAHLQLSCCRHIDKESASCLSIHLPQGIPEPIRSFIDFGDMVPRTRRAGNLAVTTDLDLRLEAGEAVLSLKFRLVLEEDSASISPPLDRWGWIRKARNLAFEAFMPAVPLPTTANGSPQDFYKAAHVTEPEYFSMHIPGLAATLYPFQRRAVRWMLQREGVQWQSPVNEASHGTIVPFARQPAIPVGFTRVQDVHGQEFYTSEFYNTTTRDPSLLRRDRAEDVKGGILAEEMGLGKTLEVIGLILLHRRPSAPGNSAPVSALDVNPHLKFSGATLIITPETLRDQWASELRKHAPGLRVMVYHGMRKATKKHIDAESEAALLAQLADHDVVIMTYNELRSEIHFATPPPDRARRRERKYHRPISPLMRISWWRVCLDEAQEIDSGVGHAAQLAQMIPRVNAWAVTGTPIKDDLKDLRGLLLFLHSDTFVQPVIWDRLVSHRGVFRDLFRQISLRHTKHLVRSELELPAQKRYVINIPFNAIEEQYYQRLFRQLVRACDLDDQGEPMVENWRPEEHTRVMRNCLDLLRKAALHPQVGARGHTAARNPLRTVTEVLDFMLQEAESNVLTSQRSLLASKLTRGQLFEETPRKKESLEIWQEVLDTIEPIIEATREELRAAQSGAIDDDADDTSDEEEKMGNSRLGEVQRKLRYSLEIQHKAIFFRATVFFQIRNDKDMTDPEDKEEVERLRRLEDEGYARAKRIRQEILQESHQKASSLMARVEDKAKRQDFAVIPNMECDVRPGIETSMVVDMAEALCAALNEQADQLDDWRQRLVELVCKPLVDEDEDVEATGDEYGDSTKVQEEIIVFVQVIRAALADRHAALSGQSVSKLVVDETKTSLALALEDEGPAPEKLIELFDKRALVSPTNCRGSVRSLLGDLRTVSASLRHQNSNRAQAELAVVEQLQQKLTAMWNKQSKVQTVMEQEVELFTSIMNARVDYYRQLQAISDDVAPYEGAKDDRIVISMEAHEKTLSDKIAKAQAEHRYLLNLKASGEKDEVRMCPICQTEITNGVITTCGHQFDKDCLLPWLSRAGNCPTCKRPVRPFQLHPFTLKPQQLKLLDNGDNNSDAPDGGNNGRRQSSSPKSKNGIYSAFNAEKLAEIKAVDLDGPSFTTKVDAIVRHLLWLRESDPGAKSIIFSQYTDFFKVLSDAFDRYRIGFTSISDRAGIQRFTEDPGIECFLLHARAQSSGLNLVNANHVILCEPLLNTALELQAIARVDRIGQQQDTTVWLYIVEGTVEESIYNLSVQRRLEHMDRNLKGKSKNVDESSLEMANALEMEQASLTKLMRKREGKEEAGEEIPMDDLWTCIFGHVGRRAENGGRTASVVVLDDDDDEEMTEELREQEERLRNDPVIRRRLLADAAEERRQGDIVIIDSDDESD</sequence>
<keyword evidence="5" id="KW-0175">Coiled coil</keyword>
<dbReference type="SUPFAM" id="SSF52540">
    <property type="entry name" value="P-loop containing nucleoside triphosphate hydrolases"/>
    <property type="match status" value="2"/>
</dbReference>
<evidence type="ECO:0000259" key="7">
    <source>
        <dbReference type="PROSITE" id="PS50089"/>
    </source>
</evidence>
<proteinExistence type="predicted"/>
<feature type="domain" description="Helicase C-terminal" evidence="9">
    <location>
        <begin position="1237"/>
        <end position="1390"/>
    </location>
</feature>
<dbReference type="Pfam" id="PF13923">
    <property type="entry name" value="zf-C3HC4_2"/>
    <property type="match status" value="1"/>
</dbReference>
<dbReference type="PROSITE" id="PS51194">
    <property type="entry name" value="HELICASE_CTER"/>
    <property type="match status" value="1"/>
</dbReference>
<dbReference type="GO" id="GO:0006974">
    <property type="term" value="P:DNA damage response"/>
    <property type="evidence" value="ECO:0007669"/>
    <property type="project" value="TreeGrafter"/>
</dbReference>
<keyword evidence="3" id="KW-0067">ATP-binding</keyword>
<dbReference type="Pfam" id="PF00271">
    <property type="entry name" value="Helicase_C"/>
    <property type="match status" value="1"/>
</dbReference>
<dbReference type="EMBL" id="GL876974">
    <property type="protein sequence ID" value="KLU90044.1"/>
    <property type="molecule type" value="Genomic_DNA"/>
</dbReference>
<reference evidence="10" key="2">
    <citation type="submission" date="2010-05" db="EMBL/GenBank/DDBJ databases">
        <title>The Genome Sequence of Magnaporthe poae strain ATCC 64411.</title>
        <authorList>
            <consortium name="The Broad Institute Genome Sequencing Platform"/>
            <consortium name="Broad Institute Genome Sequencing Center for Infectious Disease"/>
            <person name="Ma L.-J."/>
            <person name="Dead R."/>
            <person name="Young S."/>
            <person name="Zeng Q."/>
            <person name="Koehrsen M."/>
            <person name="Alvarado L."/>
            <person name="Berlin A."/>
            <person name="Chapman S.B."/>
            <person name="Chen Z."/>
            <person name="Freedman E."/>
            <person name="Gellesch M."/>
            <person name="Goldberg J."/>
            <person name="Griggs A."/>
            <person name="Gujja S."/>
            <person name="Heilman E.R."/>
            <person name="Heiman D."/>
            <person name="Hepburn T."/>
            <person name="Howarth C."/>
            <person name="Jen D."/>
            <person name="Larson L."/>
            <person name="Mehta T."/>
            <person name="Neiman D."/>
            <person name="Pearson M."/>
            <person name="Roberts A."/>
            <person name="Saif S."/>
            <person name="Shea T."/>
            <person name="Shenoy N."/>
            <person name="Sisk P."/>
            <person name="Stolte C."/>
            <person name="Sykes S."/>
            <person name="Walk T."/>
            <person name="White J."/>
            <person name="Yandava C."/>
            <person name="Haas B."/>
            <person name="Nusbaum C."/>
            <person name="Birren B."/>
        </authorList>
    </citation>
    <scope>NUCLEOTIDE SEQUENCE</scope>
    <source>
        <strain evidence="10">ATCC 64411</strain>
    </source>
</reference>
<evidence type="ECO:0000259" key="9">
    <source>
        <dbReference type="PROSITE" id="PS51194"/>
    </source>
</evidence>
<keyword evidence="4" id="KW-0863">Zinc-finger</keyword>
<dbReference type="Pfam" id="PF00176">
    <property type="entry name" value="SNF2-rel_dom"/>
    <property type="match status" value="1"/>
</dbReference>
<evidence type="ECO:0000256" key="2">
    <source>
        <dbReference type="ARBA" id="ARBA00022801"/>
    </source>
</evidence>
<dbReference type="Gene3D" id="3.30.40.10">
    <property type="entry name" value="Zinc/RING finger domain, C3HC4 (zinc finger)"/>
    <property type="match status" value="1"/>
</dbReference>
<dbReference type="InterPro" id="IPR038718">
    <property type="entry name" value="SNF2-like_sf"/>
</dbReference>
<dbReference type="PANTHER" id="PTHR45865:SF1">
    <property type="entry name" value="E3 UBIQUITIN-PROTEIN LIGASE SHPRH"/>
    <property type="match status" value="1"/>
</dbReference>
<evidence type="ECO:0000313" key="12">
    <source>
        <dbReference type="Proteomes" id="UP000011715"/>
    </source>
</evidence>
<dbReference type="OrthoDB" id="5330228at2759"/>
<dbReference type="InterPro" id="IPR000330">
    <property type="entry name" value="SNF2_N"/>
</dbReference>
<dbReference type="InterPro" id="IPR001650">
    <property type="entry name" value="Helicase_C-like"/>
</dbReference>
<dbReference type="InterPro" id="IPR049730">
    <property type="entry name" value="SNF2/RAD54-like_C"/>
</dbReference>
<evidence type="ECO:0000256" key="1">
    <source>
        <dbReference type="ARBA" id="ARBA00022741"/>
    </source>
</evidence>
<dbReference type="GO" id="GO:0005634">
    <property type="term" value="C:nucleus"/>
    <property type="evidence" value="ECO:0007669"/>
    <property type="project" value="TreeGrafter"/>
</dbReference>
<keyword evidence="4" id="KW-0479">Metal-binding</keyword>
<reference evidence="10" key="3">
    <citation type="submission" date="2011-03" db="EMBL/GenBank/DDBJ databases">
        <title>Annotation of Magnaporthe poae ATCC 64411.</title>
        <authorList>
            <person name="Ma L.-J."/>
            <person name="Dead R."/>
            <person name="Young S.K."/>
            <person name="Zeng Q."/>
            <person name="Gargeya S."/>
            <person name="Fitzgerald M."/>
            <person name="Haas B."/>
            <person name="Abouelleil A."/>
            <person name="Alvarado L."/>
            <person name="Arachchi H.M."/>
            <person name="Berlin A."/>
            <person name="Brown A."/>
            <person name="Chapman S.B."/>
            <person name="Chen Z."/>
            <person name="Dunbar C."/>
            <person name="Freedman E."/>
            <person name="Gearin G."/>
            <person name="Gellesch M."/>
            <person name="Goldberg J."/>
            <person name="Griggs A."/>
            <person name="Gujja S."/>
            <person name="Heiman D."/>
            <person name="Howarth C."/>
            <person name="Larson L."/>
            <person name="Lui A."/>
            <person name="MacDonald P.J.P."/>
            <person name="Mehta T."/>
            <person name="Montmayeur A."/>
            <person name="Murphy C."/>
            <person name="Neiman D."/>
            <person name="Pearson M."/>
            <person name="Priest M."/>
            <person name="Roberts A."/>
            <person name="Saif S."/>
            <person name="Shea T."/>
            <person name="Shenoy N."/>
            <person name="Sisk P."/>
            <person name="Stolte C."/>
            <person name="Sykes S."/>
            <person name="Yandava C."/>
            <person name="Wortman J."/>
            <person name="Nusbaum C."/>
            <person name="Birren B."/>
        </authorList>
    </citation>
    <scope>NUCLEOTIDE SEQUENCE</scope>
    <source>
        <strain evidence="10">ATCC 64411</strain>
    </source>
</reference>
<keyword evidence="12" id="KW-1185">Reference proteome</keyword>
<dbReference type="VEuPathDB" id="FungiDB:MAPG_09010"/>
<dbReference type="GO" id="GO:0008270">
    <property type="term" value="F:zinc ion binding"/>
    <property type="evidence" value="ECO:0007669"/>
    <property type="project" value="UniProtKB-KW"/>
</dbReference>
<dbReference type="CDD" id="cd18070">
    <property type="entry name" value="DEXQc_SHPRH"/>
    <property type="match status" value="1"/>
</dbReference>
<dbReference type="InterPro" id="IPR027417">
    <property type="entry name" value="P-loop_NTPase"/>
</dbReference>
<dbReference type="InterPro" id="IPR013083">
    <property type="entry name" value="Znf_RING/FYVE/PHD"/>
</dbReference>
<dbReference type="eggNOG" id="KOG0298">
    <property type="taxonomic scope" value="Eukaryota"/>
</dbReference>
<dbReference type="GO" id="GO:0061630">
    <property type="term" value="F:ubiquitin protein ligase activity"/>
    <property type="evidence" value="ECO:0007669"/>
    <property type="project" value="TreeGrafter"/>
</dbReference>
<name>A0A0C4E8U1_MAGP6</name>
<dbReference type="InterPro" id="IPR052583">
    <property type="entry name" value="ATP-helicase/E3_Ub-Ligase"/>
</dbReference>
<dbReference type="InterPro" id="IPR014001">
    <property type="entry name" value="Helicase_ATP-bd"/>
</dbReference>
<dbReference type="GO" id="GO:0004386">
    <property type="term" value="F:helicase activity"/>
    <property type="evidence" value="ECO:0007669"/>
    <property type="project" value="UniProtKB-KW"/>
</dbReference>
<feature type="domain" description="RING-type" evidence="7">
    <location>
        <begin position="1121"/>
        <end position="1159"/>
    </location>
</feature>
<evidence type="ECO:0000256" key="4">
    <source>
        <dbReference type="PROSITE-ProRule" id="PRU00175"/>
    </source>
</evidence>
<reference evidence="11" key="4">
    <citation type="journal article" date="2015" name="G3 (Bethesda)">
        <title>Genome sequences of three phytopathogenic species of the Magnaporthaceae family of fungi.</title>
        <authorList>
            <person name="Okagaki L.H."/>
            <person name="Nunes C.C."/>
            <person name="Sailsbery J."/>
            <person name="Clay B."/>
            <person name="Brown D."/>
            <person name="John T."/>
            <person name="Oh Y."/>
            <person name="Young N."/>
            <person name="Fitzgerald M."/>
            <person name="Haas B.J."/>
            <person name="Zeng Q."/>
            <person name="Young S."/>
            <person name="Adiconis X."/>
            <person name="Fan L."/>
            <person name="Levin J.Z."/>
            <person name="Mitchell T.K."/>
            <person name="Okubara P.A."/>
            <person name="Farman M.L."/>
            <person name="Kohn L.M."/>
            <person name="Birren B."/>
            <person name="Ma L.-J."/>
            <person name="Dean R.A."/>
        </authorList>
    </citation>
    <scope>NUCLEOTIDE SEQUENCE</scope>
    <source>
        <strain evidence="11">ATCC 64411 / 73-15</strain>
    </source>
</reference>
<feature type="compositionally biased region" description="Acidic residues" evidence="6">
    <location>
        <begin position="741"/>
        <end position="753"/>
    </location>
</feature>
<dbReference type="SUPFAM" id="SSF57850">
    <property type="entry name" value="RING/U-box"/>
    <property type="match status" value="1"/>
</dbReference>
<dbReference type="EMBL" id="ADBL01002206">
    <property type="status" value="NOT_ANNOTATED_CDS"/>
    <property type="molecule type" value="Genomic_DNA"/>
</dbReference>
<evidence type="ECO:0000313" key="11">
    <source>
        <dbReference type="EnsemblFungi" id="MAPG_09010T0"/>
    </source>
</evidence>
<evidence type="ECO:0000256" key="5">
    <source>
        <dbReference type="SAM" id="Coils"/>
    </source>
</evidence>
<dbReference type="EnsemblFungi" id="MAPG_09010T0">
    <property type="protein sequence ID" value="MAPG_09010T0"/>
    <property type="gene ID" value="MAPG_09010"/>
</dbReference>
<evidence type="ECO:0000259" key="8">
    <source>
        <dbReference type="PROSITE" id="PS51192"/>
    </source>
</evidence>
<dbReference type="SMART" id="SM00184">
    <property type="entry name" value="RING"/>
    <property type="match status" value="1"/>
</dbReference>
<dbReference type="Proteomes" id="UP000011715">
    <property type="component" value="Unassembled WGS sequence"/>
</dbReference>
<reference evidence="12" key="1">
    <citation type="submission" date="2010-05" db="EMBL/GenBank/DDBJ databases">
        <title>The genome sequence of Magnaporthe poae strain ATCC 64411.</title>
        <authorList>
            <person name="Ma L.-J."/>
            <person name="Dead R."/>
            <person name="Young S."/>
            <person name="Zeng Q."/>
            <person name="Koehrsen M."/>
            <person name="Alvarado L."/>
            <person name="Berlin A."/>
            <person name="Chapman S.B."/>
            <person name="Chen Z."/>
            <person name="Freedman E."/>
            <person name="Gellesch M."/>
            <person name="Goldberg J."/>
            <person name="Griggs A."/>
            <person name="Gujja S."/>
            <person name="Heilman E.R."/>
            <person name="Heiman D."/>
            <person name="Hepburn T."/>
            <person name="Howarth C."/>
            <person name="Jen D."/>
            <person name="Larson L."/>
            <person name="Mehta T."/>
            <person name="Neiman D."/>
            <person name="Pearson M."/>
            <person name="Roberts A."/>
            <person name="Saif S."/>
            <person name="Shea T."/>
            <person name="Shenoy N."/>
            <person name="Sisk P."/>
            <person name="Stolte C."/>
            <person name="Sykes S."/>
            <person name="Walk T."/>
            <person name="White J."/>
            <person name="Yandava C."/>
            <person name="Haas B."/>
            <person name="Nusbaum C."/>
            <person name="Birren B."/>
        </authorList>
    </citation>
    <scope>NUCLEOTIDE SEQUENCE [LARGE SCALE GENOMIC DNA]</scope>
    <source>
        <strain evidence="12">ATCC 64411 / 73-15</strain>
    </source>
</reference>
<dbReference type="Gene3D" id="3.40.50.300">
    <property type="entry name" value="P-loop containing nucleotide triphosphate hydrolases"/>
    <property type="match status" value="1"/>
</dbReference>
<dbReference type="GO" id="GO:0016787">
    <property type="term" value="F:hydrolase activity"/>
    <property type="evidence" value="ECO:0007669"/>
    <property type="project" value="UniProtKB-KW"/>
</dbReference>
<evidence type="ECO:0000256" key="6">
    <source>
        <dbReference type="SAM" id="MobiDB-lite"/>
    </source>
</evidence>
<protein>
    <submittedName>
        <fullName evidence="10">ATP-dependent DNA helicase</fullName>
    </submittedName>
</protein>
<gene>
    <name evidence="10" type="ORF">MAPG_09010</name>
</gene>
<dbReference type="SMART" id="SM00487">
    <property type="entry name" value="DEXDc"/>
    <property type="match status" value="1"/>
</dbReference>
<keyword evidence="2" id="KW-0378">Hydrolase</keyword>
<dbReference type="InterPro" id="IPR001841">
    <property type="entry name" value="Znf_RING"/>
</dbReference>
<accession>A0A0C4E8U1</accession>
<reference evidence="11" key="5">
    <citation type="submission" date="2015-06" db="UniProtKB">
        <authorList>
            <consortium name="EnsemblFungi"/>
        </authorList>
    </citation>
    <scope>IDENTIFICATION</scope>
    <source>
        <strain evidence="11">ATCC 64411</strain>
    </source>
</reference>
<dbReference type="OMA" id="KAVFFCA"/>
<keyword evidence="10" id="KW-0347">Helicase</keyword>
<keyword evidence="4" id="KW-0862">Zinc</keyword>
<organism evidence="11 12">
    <name type="scientific">Magnaporthiopsis poae (strain ATCC 64411 / 73-15)</name>
    <name type="common">Kentucky bluegrass fungus</name>
    <name type="synonym">Magnaporthe poae</name>
    <dbReference type="NCBI Taxonomy" id="644358"/>
    <lineage>
        <taxon>Eukaryota</taxon>
        <taxon>Fungi</taxon>
        <taxon>Dikarya</taxon>
        <taxon>Ascomycota</taxon>
        <taxon>Pezizomycotina</taxon>
        <taxon>Sordariomycetes</taxon>
        <taxon>Sordariomycetidae</taxon>
        <taxon>Magnaporthales</taxon>
        <taxon>Magnaporthaceae</taxon>
        <taxon>Magnaporthiopsis</taxon>
    </lineage>
</organism>
<dbReference type="Gene3D" id="3.40.50.10810">
    <property type="entry name" value="Tandem AAA-ATPase domain"/>
    <property type="match status" value="1"/>
</dbReference>
<dbReference type="CDD" id="cd18793">
    <property type="entry name" value="SF2_C_SNF"/>
    <property type="match status" value="1"/>
</dbReference>
<dbReference type="PANTHER" id="PTHR45865">
    <property type="entry name" value="E3 UBIQUITIN-PROTEIN LIGASE SHPRH FAMILY MEMBER"/>
    <property type="match status" value="1"/>
</dbReference>
<feature type="region of interest" description="Disordered" evidence="6">
    <location>
        <begin position="736"/>
        <end position="758"/>
    </location>
</feature>
<feature type="compositionally biased region" description="Polar residues" evidence="6">
    <location>
        <begin position="1196"/>
        <end position="1205"/>
    </location>
</feature>
<dbReference type="PROSITE" id="PS50089">
    <property type="entry name" value="ZF_RING_2"/>
    <property type="match status" value="1"/>
</dbReference>
<dbReference type="GO" id="GO:0005524">
    <property type="term" value="F:ATP binding"/>
    <property type="evidence" value="ECO:0007669"/>
    <property type="project" value="InterPro"/>
</dbReference>
<dbReference type="Pfam" id="PF26021">
    <property type="entry name" value="Ferritin_C144_05"/>
    <property type="match status" value="1"/>
</dbReference>
<keyword evidence="1" id="KW-0547">Nucleotide-binding</keyword>
<feature type="domain" description="Helicase ATP-binding" evidence="8">
    <location>
        <begin position="336"/>
        <end position="545"/>
    </location>
</feature>
<dbReference type="GO" id="GO:0000209">
    <property type="term" value="P:protein polyubiquitination"/>
    <property type="evidence" value="ECO:0007669"/>
    <property type="project" value="TreeGrafter"/>
</dbReference>